<sequence>MTYRRRFVTSEEDLQKNNSKHFPPQDSSGSRKRSIKQVWKRKDGMEGKGDRENGGNKRTKAVDRLGPRVDTTFASSSVAPVP</sequence>
<gene>
    <name evidence="2" type="ORF">E2562_035059</name>
</gene>
<keyword evidence="3" id="KW-1185">Reference proteome</keyword>
<feature type="compositionally biased region" description="Polar residues" evidence="1">
    <location>
        <begin position="72"/>
        <end position="82"/>
    </location>
</feature>
<evidence type="ECO:0000256" key="1">
    <source>
        <dbReference type="SAM" id="MobiDB-lite"/>
    </source>
</evidence>
<comment type="caution">
    <text evidence="2">The sequence shown here is derived from an EMBL/GenBank/DDBJ whole genome shotgun (WGS) entry which is preliminary data.</text>
</comment>
<evidence type="ECO:0000313" key="2">
    <source>
        <dbReference type="EMBL" id="KAF0900779.1"/>
    </source>
</evidence>
<name>A0A6G1CKV7_9ORYZ</name>
<feature type="region of interest" description="Disordered" evidence="1">
    <location>
        <begin position="1"/>
        <end position="82"/>
    </location>
</feature>
<proteinExistence type="predicted"/>
<dbReference type="EMBL" id="SPHZ02000009">
    <property type="protein sequence ID" value="KAF0900779.1"/>
    <property type="molecule type" value="Genomic_DNA"/>
</dbReference>
<reference evidence="2 3" key="1">
    <citation type="submission" date="2019-11" db="EMBL/GenBank/DDBJ databases">
        <title>Whole genome sequence of Oryza granulata.</title>
        <authorList>
            <person name="Li W."/>
        </authorList>
    </citation>
    <scope>NUCLEOTIDE SEQUENCE [LARGE SCALE GENOMIC DNA]</scope>
    <source>
        <strain evidence="3">cv. Menghai</strain>
        <tissue evidence="2">Leaf</tissue>
    </source>
</reference>
<evidence type="ECO:0000313" key="3">
    <source>
        <dbReference type="Proteomes" id="UP000479710"/>
    </source>
</evidence>
<organism evidence="2 3">
    <name type="scientific">Oryza meyeriana var. granulata</name>
    <dbReference type="NCBI Taxonomy" id="110450"/>
    <lineage>
        <taxon>Eukaryota</taxon>
        <taxon>Viridiplantae</taxon>
        <taxon>Streptophyta</taxon>
        <taxon>Embryophyta</taxon>
        <taxon>Tracheophyta</taxon>
        <taxon>Spermatophyta</taxon>
        <taxon>Magnoliopsida</taxon>
        <taxon>Liliopsida</taxon>
        <taxon>Poales</taxon>
        <taxon>Poaceae</taxon>
        <taxon>BOP clade</taxon>
        <taxon>Oryzoideae</taxon>
        <taxon>Oryzeae</taxon>
        <taxon>Oryzinae</taxon>
        <taxon>Oryza</taxon>
        <taxon>Oryza meyeriana</taxon>
    </lineage>
</organism>
<feature type="compositionally biased region" description="Basic residues" evidence="1">
    <location>
        <begin position="30"/>
        <end position="39"/>
    </location>
</feature>
<protein>
    <submittedName>
        <fullName evidence="2">Uncharacterized protein</fullName>
    </submittedName>
</protein>
<dbReference type="AlphaFoldDB" id="A0A6G1CKV7"/>
<accession>A0A6G1CKV7</accession>
<feature type="compositionally biased region" description="Basic and acidic residues" evidence="1">
    <location>
        <begin position="40"/>
        <end position="67"/>
    </location>
</feature>
<dbReference type="Proteomes" id="UP000479710">
    <property type="component" value="Unassembled WGS sequence"/>
</dbReference>